<evidence type="ECO:0000313" key="9">
    <source>
        <dbReference type="Proteomes" id="UP001501169"/>
    </source>
</evidence>
<dbReference type="InterPro" id="IPR036388">
    <property type="entry name" value="WH-like_DNA-bd_sf"/>
</dbReference>
<dbReference type="InterPro" id="IPR014284">
    <property type="entry name" value="RNA_pol_sigma-70_dom"/>
</dbReference>
<dbReference type="InterPro" id="IPR013249">
    <property type="entry name" value="RNA_pol_sigma70_r4_t2"/>
</dbReference>
<evidence type="ECO:0000256" key="2">
    <source>
        <dbReference type="ARBA" id="ARBA00023015"/>
    </source>
</evidence>
<dbReference type="SUPFAM" id="SSF88659">
    <property type="entry name" value="Sigma3 and sigma4 domains of RNA polymerase sigma factors"/>
    <property type="match status" value="1"/>
</dbReference>
<dbReference type="Gene3D" id="1.10.1740.10">
    <property type="match status" value="1"/>
</dbReference>
<dbReference type="InterPro" id="IPR039425">
    <property type="entry name" value="RNA_pol_sigma-70-like"/>
</dbReference>
<dbReference type="InterPro" id="IPR013324">
    <property type="entry name" value="RNA_pol_sigma_r3/r4-like"/>
</dbReference>
<keyword evidence="9" id="KW-1185">Reference proteome</keyword>
<dbReference type="PANTHER" id="PTHR43133:SF8">
    <property type="entry name" value="RNA POLYMERASE SIGMA FACTOR HI_1459-RELATED"/>
    <property type="match status" value="1"/>
</dbReference>
<organism evidence="8 9">
    <name type="scientific">Rheinheimera aquimaris</name>
    <dbReference type="NCBI Taxonomy" id="412437"/>
    <lineage>
        <taxon>Bacteria</taxon>
        <taxon>Pseudomonadati</taxon>
        <taxon>Pseudomonadota</taxon>
        <taxon>Gammaproteobacteria</taxon>
        <taxon>Chromatiales</taxon>
        <taxon>Chromatiaceae</taxon>
        <taxon>Rheinheimera</taxon>
    </lineage>
</organism>
<dbReference type="InterPro" id="IPR007627">
    <property type="entry name" value="RNA_pol_sigma70_r2"/>
</dbReference>
<evidence type="ECO:0000259" key="7">
    <source>
        <dbReference type="Pfam" id="PF08281"/>
    </source>
</evidence>
<dbReference type="Pfam" id="PF08281">
    <property type="entry name" value="Sigma70_r4_2"/>
    <property type="match status" value="1"/>
</dbReference>
<dbReference type="Gene3D" id="1.10.10.10">
    <property type="entry name" value="Winged helix-like DNA-binding domain superfamily/Winged helix DNA-binding domain"/>
    <property type="match status" value="1"/>
</dbReference>
<dbReference type="EMBL" id="BAAAEO010000001">
    <property type="protein sequence ID" value="GAA0538299.1"/>
    <property type="molecule type" value="Genomic_DNA"/>
</dbReference>
<dbReference type="SUPFAM" id="SSF88946">
    <property type="entry name" value="Sigma2 domain of RNA polymerase sigma factors"/>
    <property type="match status" value="1"/>
</dbReference>
<feature type="domain" description="RNA polymerase sigma factor 70 region 4 type 2" evidence="7">
    <location>
        <begin position="130"/>
        <end position="181"/>
    </location>
</feature>
<keyword evidence="2" id="KW-0805">Transcription regulation</keyword>
<keyword evidence="4" id="KW-0238">DNA-binding</keyword>
<comment type="similarity">
    <text evidence="1">Belongs to the sigma-70 factor family. ECF subfamily.</text>
</comment>
<keyword evidence="5" id="KW-0804">Transcription</keyword>
<dbReference type="InterPro" id="IPR013325">
    <property type="entry name" value="RNA_pol_sigma_r2"/>
</dbReference>
<dbReference type="Proteomes" id="UP001501169">
    <property type="component" value="Unassembled WGS sequence"/>
</dbReference>
<comment type="caution">
    <text evidence="8">The sequence shown here is derived from an EMBL/GenBank/DDBJ whole genome shotgun (WGS) entry which is preliminary data.</text>
</comment>
<dbReference type="RefSeq" id="WP_226765833.1">
    <property type="nucleotide sequence ID" value="NZ_BAAAEO010000001.1"/>
</dbReference>
<evidence type="ECO:0000256" key="1">
    <source>
        <dbReference type="ARBA" id="ARBA00010641"/>
    </source>
</evidence>
<name>A0ABN1DAI6_9GAMM</name>
<dbReference type="Pfam" id="PF04542">
    <property type="entry name" value="Sigma70_r2"/>
    <property type="match status" value="1"/>
</dbReference>
<evidence type="ECO:0000256" key="5">
    <source>
        <dbReference type="ARBA" id="ARBA00023163"/>
    </source>
</evidence>
<evidence type="ECO:0000256" key="4">
    <source>
        <dbReference type="ARBA" id="ARBA00023125"/>
    </source>
</evidence>
<sequence length="191" mass="22191">MALSFFWPGAVTPELTSEQLYSRYQQYGDTNALEQLIALHGNALYHFLLRQSDRTLAEDISQQCWLKLVSSHACFAGQSNFKTWLFTLARHSLIDELRRLNRWQWQELGDDTACAPFSPEEVLAISQQRLQFGELMMLLPFTQREALMLQLEGFSLQEICQITAQGSETVKSRLRYARQFLQQHSNRAQQE</sequence>
<dbReference type="PANTHER" id="PTHR43133">
    <property type="entry name" value="RNA POLYMERASE ECF-TYPE SIGMA FACTO"/>
    <property type="match status" value="1"/>
</dbReference>
<proteinExistence type="inferred from homology"/>
<feature type="domain" description="RNA polymerase sigma-70 region 2" evidence="6">
    <location>
        <begin position="36"/>
        <end position="102"/>
    </location>
</feature>
<dbReference type="NCBIfam" id="TIGR02937">
    <property type="entry name" value="sigma70-ECF"/>
    <property type="match status" value="1"/>
</dbReference>
<protein>
    <submittedName>
        <fullName evidence="8">Sigma-70 family RNA polymerase sigma factor</fullName>
    </submittedName>
</protein>
<keyword evidence="3" id="KW-0731">Sigma factor</keyword>
<evidence type="ECO:0000256" key="3">
    <source>
        <dbReference type="ARBA" id="ARBA00023082"/>
    </source>
</evidence>
<reference evidence="8 9" key="1">
    <citation type="journal article" date="2019" name="Int. J. Syst. Evol. Microbiol.">
        <title>The Global Catalogue of Microorganisms (GCM) 10K type strain sequencing project: providing services to taxonomists for standard genome sequencing and annotation.</title>
        <authorList>
            <consortium name="The Broad Institute Genomics Platform"/>
            <consortium name="The Broad Institute Genome Sequencing Center for Infectious Disease"/>
            <person name="Wu L."/>
            <person name="Ma J."/>
        </authorList>
    </citation>
    <scope>NUCLEOTIDE SEQUENCE [LARGE SCALE GENOMIC DNA]</scope>
    <source>
        <strain evidence="8 9">JCM 14331</strain>
    </source>
</reference>
<accession>A0ABN1DAI6</accession>
<evidence type="ECO:0000259" key="6">
    <source>
        <dbReference type="Pfam" id="PF04542"/>
    </source>
</evidence>
<evidence type="ECO:0000313" key="8">
    <source>
        <dbReference type="EMBL" id="GAA0538299.1"/>
    </source>
</evidence>
<gene>
    <name evidence="8" type="ORF">GCM10009098_02270</name>
</gene>